<evidence type="ECO:0000256" key="2">
    <source>
        <dbReference type="ARBA" id="ARBA00022553"/>
    </source>
</evidence>
<comment type="similarity">
    <text evidence="1">Belongs to the GAREM family.</text>
</comment>
<keyword evidence="6" id="KW-1185">Reference proteome</keyword>
<dbReference type="Proteomes" id="UP000242188">
    <property type="component" value="Unassembled WGS sequence"/>
</dbReference>
<dbReference type="AlphaFoldDB" id="A0A210QM75"/>
<evidence type="ECO:0000256" key="1">
    <source>
        <dbReference type="ARBA" id="ARBA00006392"/>
    </source>
</evidence>
<organism evidence="5 6">
    <name type="scientific">Mizuhopecten yessoensis</name>
    <name type="common">Japanese scallop</name>
    <name type="synonym">Patinopecten yessoensis</name>
    <dbReference type="NCBI Taxonomy" id="6573"/>
    <lineage>
        <taxon>Eukaryota</taxon>
        <taxon>Metazoa</taxon>
        <taxon>Spiralia</taxon>
        <taxon>Lophotrochozoa</taxon>
        <taxon>Mollusca</taxon>
        <taxon>Bivalvia</taxon>
        <taxon>Autobranchia</taxon>
        <taxon>Pteriomorphia</taxon>
        <taxon>Pectinida</taxon>
        <taxon>Pectinoidea</taxon>
        <taxon>Pectinidae</taxon>
        <taxon>Mizuhopecten</taxon>
    </lineage>
</organism>
<dbReference type="STRING" id="6573.A0A210QM75"/>
<dbReference type="InterPro" id="IPR013761">
    <property type="entry name" value="SAM/pointed_sf"/>
</dbReference>
<feature type="region of interest" description="Disordered" evidence="3">
    <location>
        <begin position="330"/>
        <end position="351"/>
    </location>
</feature>
<evidence type="ECO:0000259" key="4">
    <source>
        <dbReference type="Pfam" id="PF12736"/>
    </source>
</evidence>
<feature type="compositionally biased region" description="Basic residues" evidence="3">
    <location>
        <begin position="331"/>
        <end position="340"/>
    </location>
</feature>
<reference evidence="5 6" key="1">
    <citation type="journal article" date="2017" name="Nat. Ecol. Evol.">
        <title>Scallop genome provides insights into evolution of bilaterian karyotype and development.</title>
        <authorList>
            <person name="Wang S."/>
            <person name="Zhang J."/>
            <person name="Jiao W."/>
            <person name="Li J."/>
            <person name="Xun X."/>
            <person name="Sun Y."/>
            <person name="Guo X."/>
            <person name="Huan P."/>
            <person name="Dong B."/>
            <person name="Zhang L."/>
            <person name="Hu X."/>
            <person name="Sun X."/>
            <person name="Wang J."/>
            <person name="Zhao C."/>
            <person name="Wang Y."/>
            <person name="Wang D."/>
            <person name="Huang X."/>
            <person name="Wang R."/>
            <person name="Lv J."/>
            <person name="Li Y."/>
            <person name="Zhang Z."/>
            <person name="Liu B."/>
            <person name="Lu W."/>
            <person name="Hui Y."/>
            <person name="Liang J."/>
            <person name="Zhou Z."/>
            <person name="Hou R."/>
            <person name="Li X."/>
            <person name="Liu Y."/>
            <person name="Li H."/>
            <person name="Ning X."/>
            <person name="Lin Y."/>
            <person name="Zhao L."/>
            <person name="Xing Q."/>
            <person name="Dou J."/>
            <person name="Li Y."/>
            <person name="Mao J."/>
            <person name="Guo H."/>
            <person name="Dou H."/>
            <person name="Li T."/>
            <person name="Mu C."/>
            <person name="Jiang W."/>
            <person name="Fu Q."/>
            <person name="Fu X."/>
            <person name="Miao Y."/>
            <person name="Liu J."/>
            <person name="Yu Q."/>
            <person name="Li R."/>
            <person name="Liao H."/>
            <person name="Li X."/>
            <person name="Kong Y."/>
            <person name="Jiang Z."/>
            <person name="Chourrout D."/>
            <person name="Li R."/>
            <person name="Bao Z."/>
        </authorList>
    </citation>
    <scope>NUCLEOTIDE SEQUENCE [LARGE SCALE GENOMIC DNA]</scope>
    <source>
        <strain evidence="5 6">PY_sf001</strain>
    </source>
</reference>
<feature type="region of interest" description="Disordered" evidence="3">
    <location>
        <begin position="414"/>
        <end position="460"/>
    </location>
</feature>
<name>A0A210QM75_MIZYE</name>
<proteinExistence type="inferred from homology"/>
<dbReference type="OrthoDB" id="6077228at2759"/>
<evidence type="ECO:0000313" key="6">
    <source>
        <dbReference type="Proteomes" id="UP000242188"/>
    </source>
</evidence>
<evidence type="ECO:0000256" key="3">
    <source>
        <dbReference type="SAM" id="MobiDB-lite"/>
    </source>
</evidence>
<dbReference type="InterPro" id="IPR025946">
    <property type="entry name" value="CABIT_dom"/>
</dbReference>
<feature type="region of interest" description="Disordered" evidence="3">
    <location>
        <begin position="1"/>
        <end position="23"/>
    </location>
</feature>
<feature type="domain" description="CABIT" evidence="4">
    <location>
        <begin position="78"/>
        <end position="333"/>
    </location>
</feature>
<comment type="caution">
    <text evidence="5">The sequence shown here is derived from an EMBL/GenBank/DDBJ whole genome shotgun (WGS) entry which is preliminary data.</text>
</comment>
<accession>A0A210QM75</accession>
<keyword evidence="2" id="KW-0597">Phosphoprotein</keyword>
<protein>
    <submittedName>
        <fullName evidence="5">GRB2-associated and regulator of MAPK protein</fullName>
    </submittedName>
</protein>
<dbReference type="EMBL" id="NEDP02002935">
    <property type="protein sequence ID" value="OWF49836.1"/>
    <property type="molecule type" value="Genomic_DNA"/>
</dbReference>
<dbReference type="PANTHER" id="PTHR14454">
    <property type="entry name" value="GRB2-ASSOCIATED AND REGULATOR OF MAPK PROTEIN FAMILY MEMBER"/>
    <property type="match status" value="1"/>
</dbReference>
<evidence type="ECO:0000313" key="5">
    <source>
        <dbReference type="EMBL" id="OWF49836.1"/>
    </source>
</evidence>
<dbReference type="InterPro" id="IPR052281">
    <property type="entry name" value="GAREM"/>
</dbReference>
<dbReference type="Gene3D" id="1.10.150.50">
    <property type="entry name" value="Transcription Factor, Ets-1"/>
    <property type="match status" value="1"/>
</dbReference>
<dbReference type="PANTHER" id="PTHR14454:SF11">
    <property type="entry name" value="SERRANO, ISOFORM F"/>
    <property type="match status" value="1"/>
</dbReference>
<feature type="compositionally biased region" description="Basic and acidic residues" evidence="3">
    <location>
        <begin position="433"/>
        <end position="448"/>
    </location>
</feature>
<sequence length="895" mass="100718">MAADPVQLSRPPPGPRLLNPEDIGAPRPVKHFLWEDSPRLLKDMMSTSRLPFTAKVHTGDIGSYVPAWTSPEGAGEDEEEVLHVIETRRKKAVVARKMQWDRQTGDYAACGNGVEIPATYKGWFEVLPEDGRPVEYFDSIQAITNVKPRRFLVRTATVGYQLSAESGVNSWVPYEIRPGAVLTTGIIFMDQKKSRANVKSFFKKLLRTHRSGKKEQDLKYLQCFDTNGTEVMIPIIMSGVFSPIGETAEENFDSVYELQDLILAFHLPVKAQLIHEEDQECPNIVPHGIVRVEEVRDTEWVVFGRYPISNADEDVFELPMDADIQLQKDISRKRKSKKQSPPKLDPHVNKEEHVYANAEKKEIELPVRVKEQKKNKVGLFDKLSVRSKTRKERASLKALQVAGVFTSRLSKSEVNFQDMGSPEMAADTEDAEEGRTSDPDDGERDKGDIPPSLSDDSEDKVTYTTVAFNGPPYGTFTGSTLGPQNRDLPPIPKSPGSEKEALYEELPVAPKPPPIDPGDFGCGLSPSEADLPDTVHSVHGALGDKDDDEDGYMSPAQLRLRAEQTYAVVRNKPPTAPPREAKLMRARKARSEIPSNYSYDVSDVKENNEKEIDDLFRFTLENDRKFAKDGPYASSEYKTTVNAQTVHEPNTFSYENAMKFVDDQCLETRSNSGMPKFKSRSHRSLNFDANATVRSHNIRKMKNAMDVFNFSDSFQDLHRNNRTFHDNDISSGMPSGATANSMYSSAIDRNPYSSQYARSNVYPESEPGFKRYARSASVSGLSEHLTRQADDSAISGDYGYHGDSEYSYQEYSEYHDDHWVPPDDLSSLTVLEVSKSLHYIGMKDRVVIRLANEQIDGSLLCSLDKQLLREGFPELNALDVKKILDFINGWRPKKK</sequence>
<gene>
    <name evidence="5" type="ORF">KP79_PYT08308</name>
</gene>
<dbReference type="Pfam" id="PF12736">
    <property type="entry name" value="CABIT"/>
    <property type="match status" value="1"/>
</dbReference>